<dbReference type="AlphaFoldDB" id="A0A9W9DD31"/>
<dbReference type="Proteomes" id="UP001140510">
    <property type="component" value="Unassembled WGS sequence"/>
</dbReference>
<reference evidence="2" key="1">
    <citation type="submission" date="2022-10" db="EMBL/GenBank/DDBJ databases">
        <title>Tapping the CABI collections for fungal endophytes: first genome assemblies for Collariella, Neodidymelliopsis, Ascochyta clinopodiicola, Didymella pomorum, Didymosphaeria variabile, Neocosmospora piperis and Neocucurbitaria cava.</title>
        <authorList>
            <person name="Hill R."/>
        </authorList>
    </citation>
    <scope>NUCLEOTIDE SEQUENCE</scope>
    <source>
        <strain evidence="2">IMI 355091</strain>
    </source>
</reference>
<dbReference type="EMBL" id="JAPEVA010000001">
    <property type="protein sequence ID" value="KAJ4413308.1"/>
    <property type="molecule type" value="Genomic_DNA"/>
</dbReference>
<evidence type="ECO:0000256" key="1">
    <source>
        <dbReference type="SAM" id="MobiDB-lite"/>
    </source>
</evidence>
<evidence type="ECO:0000313" key="2">
    <source>
        <dbReference type="EMBL" id="KAJ4413308.1"/>
    </source>
</evidence>
<feature type="compositionally biased region" description="Basic and acidic residues" evidence="1">
    <location>
        <begin position="106"/>
        <end position="119"/>
    </location>
</feature>
<feature type="region of interest" description="Disordered" evidence="1">
    <location>
        <begin position="97"/>
        <end position="119"/>
    </location>
</feature>
<organism evidence="2 3">
    <name type="scientific">Didymella pomorum</name>
    <dbReference type="NCBI Taxonomy" id="749634"/>
    <lineage>
        <taxon>Eukaryota</taxon>
        <taxon>Fungi</taxon>
        <taxon>Dikarya</taxon>
        <taxon>Ascomycota</taxon>
        <taxon>Pezizomycotina</taxon>
        <taxon>Dothideomycetes</taxon>
        <taxon>Pleosporomycetidae</taxon>
        <taxon>Pleosporales</taxon>
        <taxon>Pleosporineae</taxon>
        <taxon>Didymellaceae</taxon>
        <taxon>Didymella</taxon>
    </lineage>
</organism>
<dbReference type="OrthoDB" id="3688570at2759"/>
<keyword evidence="3" id="KW-1185">Reference proteome</keyword>
<gene>
    <name evidence="2" type="ORF">N0V91_000283</name>
</gene>
<sequence>MALHKEKDGNPAITLTTPEGADEALVNWSNPCCESLHKAGHVTDDIELVFDRTESEKTISTLEKPKIELDENFERLKSDCEQKRGSKWAPLRSLDHESWAGGWDQDDPRELTKSSRYED</sequence>
<comment type="caution">
    <text evidence="2">The sequence shown here is derived from an EMBL/GenBank/DDBJ whole genome shotgun (WGS) entry which is preliminary data.</text>
</comment>
<accession>A0A9W9DD31</accession>
<proteinExistence type="predicted"/>
<protein>
    <submittedName>
        <fullName evidence="2">Uncharacterized protein</fullName>
    </submittedName>
</protein>
<evidence type="ECO:0000313" key="3">
    <source>
        <dbReference type="Proteomes" id="UP001140510"/>
    </source>
</evidence>
<name>A0A9W9DD31_9PLEO</name>